<dbReference type="AlphaFoldDB" id="A0A368JYP7"/>
<sequence>MKIIKGLASQPPPGKLLQAQLRAPDITNLAFKLGNFIRFTLGMKNGERSELQSPCFRATQITCGHFKQFRSAHTSGRRLFRYSTASATSSSVQLRVWAFDTVLIDFRLVGFFERLVIVSSASALQDFFPCARFPEHRLCEPDQQIMAPSISVGRGNKKGAP</sequence>
<name>A0A368JYP7_9HYPH</name>
<dbReference type="Proteomes" id="UP000253420">
    <property type="component" value="Unassembled WGS sequence"/>
</dbReference>
<accession>A0A368JYP7</accession>
<protein>
    <submittedName>
        <fullName evidence="1">Uncharacterized protein</fullName>
    </submittedName>
</protein>
<evidence type="ECO:0000313" key="2">
    <source>
        <dbReference type="Proteomes" id="UP000253420"/>
    </source>
</evidence>
<comment type="caution">
    <text evidence="1">The sequence shown here is derived from an EMBL/GenBank/DDBJ whole genome shotgun (WGS) entry which is preliminary data.</text>
</comment>
<organism evidence="1 2">
    <name type="scientific">Phyllobacterium salinisoli</name>
    <dbReference type="NCBI Taxonomy" id="1899321"/>
    <lineage>
        <taxon>Bacteria</taxon>
        <taxon>Pseudomonadati</taxon>
        <taxon>Pseudomonadota</taxon>
        <taxon>Alphaproteobacteria</taxon>
        <taxon>Hyphomicrobiales</taxon>
        <taxon>Phyllobacteriaceae</taxon>
        <taxon>Phyllobacterium</taxon>
    </lineage>
</organism>
<gene>
    <name evidence="1" type="ORF">DUT91_23195</name>
</gene>
<evidence type="ECO:0000313" key="1">
    <source>
        <dbReference type="EMBL" id="RCS21575.1"/>
    </source>
</evidence>
<reference evidence="1 2" key="1">
    <citation type="submission" date="2018-07" db="EMBL/GenBank/DDBJ databases">
        <title>The draft genome of Phyllobacterium salinisoli.</title>
        <authorList>
            <person name="Liu L."/>
            <person name="Li L."/>
            <person name="Zhang X."/>
            <person name="Liang L."/>
        </authorList>
    </citation>
    <scope>NUCLEOTIDE SEQUENCE [LARGE SCALE GENOMIC DNA]</scope>
    <source>
        <strain evidence="1 2">LLAN61</strain>
    </source>
</reference>
<dbReference type="EMBL" id="QOZG01000024">
    <property type="protein sequence ID" value="RCS21575.1"/>
    <property type="molecule type" value="Genomic_DNA"/>
</dbReference>
<keyword evidence="2" id="KW-1185">Reference proteome</keyword>
<proteinExistence type="predicted"/>